<sequence>MSKNSQWDLLHDLEIRSPACRKNITSVLAMHFHDHLPLDPCSCHAGKSISNDQPVLEEGRFQDCTNAKESSYSNLRKELFYGAKEAGCSTHFHLWQQLLNIRPLGAYDCTMDLILRAANKYPSAESDPCKCTGTLPITSTSTTTRTSSSTTTTTTSSTTTSTTTTTSAAPSTPNRFQCRKYDLIVDIATAKYAHSNDSTPCESKISGTNEDLLLTLCNITAVET</sequence>
<dbReference type="AlphaFoldDB" id="A0A9D4IA23"/>
<organism evidence="2 3">
    <name type="scientific">Dreissena polymorpha</name>
    <name type="common">Zebra mussel</name>
    <name type="synonym">Mytilus polymorpha</name>
    <dbReference type="NCBI Taxonomy" id="45954"/>
    <lineage>
        <taxon>Eukaryota</taxon>
        <taxon>Metazoa</taxon>
        <taxon>Spiralia</taxon>
        <taxon>Lophotrochozoa</taxon>
        <taxon>Mollusca</taxon>
        <taxon>Bivalvia</taxon>
        <taxon>Autobranchia</taxon>
        <taxon>Heteroconchia</taxon>
        <taxon>Euheterodonta</taxon>
        <taxon>Imparidentia</taxon>
        <taxon>Neoheterodontei</taxon>
        <taxon>Myida</taxon>
        <taxon>Dreissenoidea</taxon>
        <taxon>Dreissenidae</taxon>
        <taxon>Dreissena</taxon>
    </lineage>
</organism>
<dbReference type="EMBL" id="JAIWYP010000010">
    <property type="protein sequence ID" value="KAH3753925.1"/>
    <property type="molecule type" value="Genomic_DNA"/>
</dbReference>
<reference evidence="2" key="2">
    <citation type="submission" date="2020-11" db="EMBL/GenBank/DDBJ databases">
        <authorList>
            <person name="McCartney M.A."/>
            <person name="Auch B."/>
            <person name="Kono T."/>
            <person name="Mallez S."/>
            <person name="Becker A."/>
            <person name="Gohl D.M."/>
            <person name="Silverstein K.A.T."/>
            <person name="Koren S."/>
            <person name="Bechman K.B."/>
            <person name="Herman A."/>
            <person name="Abrahante J.E."/>
            <person name="Garbe J."/>
        </authorList>
    </citation>
    <scope>NUCLEOTIDE SEQUENCE</scope>
    <source>
        <strain evidence="2">Duluth1</strain>
        <tissue evidence="2">Whole animal</tissue>
    </source>
</reference>
<accession>A0A9D4IA23</accession>
<evidence type="ECO:0000313" key="3">
    <source>
        <dbReference type="Proteomes" id="UP000828390"/>
    </source>
</evidence>
<feature type="compositionally biased region" description="Low complexity" evidence="1">
    <location>
        <begin position="139"/>
        <end position="167"/>
    </location>
</feature>
<reference evidence="2" key="1">
    <citation type="journal article" date="2019" name="bioRxiv">
        <title>The Genome of the Zebra Mussel, Dreissena polymorpha: A Resource for Invasive Species Research.</title>
        <authorList>
            <person name="McCartney M.A."/>
            <person name="Auch B."/>
            <person name="Kono T."/>
            <person name="Mallez S."/>
            <person name="Zhang Y."/>
            <person name="Obille A."/>
            <person name="Becker A."/>
            <person name="Abrahante J.E."/>
            <person name="Garbe J."/>
            <person name="Badalamenti J.P."/>
            <person name="Herman A."/>
            <person name="Mangelson H."/>
            <person name="Liachko I."/>
            <person name="Sullivan S."/>
            <person name="Sone E.D."/>
            <person name="Koren S."/>
            <person name="Silverstein K.A.T."/>
            <person name="Beckman K.B."/>
            <person name="Gohl D.M."/>
        </authorList>
    </citation>
    <scope>NUCLEOTIDE SEQUENCE</scope>
    <source>
        <strain evidence="2">Duluth1</strain>
        <tissue evidence="2">Whole animal</tissue>
    </source>
</reference>
<feature type="region of interest" description="Disordered" evidence="1">
    <location>
        <begin position="139"/>
        <end position="172"/>
    </location>
</feature>
<proteinExistence type="predicted"/>
<protein>
    <submittedName>
        <fullName evidence="2">Uncharacterized protein</fullName>
    </submittedName>
</protein>
<keyword evidence="3" id="KW-1185">Reference proteome</keyword>
<name>A0A9D4IA23_DREPO</name>
<comment type="caution">
    <text evidence="2">The sequence shown here is derived from an EMBL/GenBank/DDBJ whole genome shotgun (WGS) entry which is preliminary data.</text>
</comment>
<evidence type="ECO:0000256" key="1">
    <source>
        <dbReference type="SAM" id="MobiDB-lite"/>
    </source>
</evidence>
<gene>
    <name evidence="2" type="ORF">DPMN_188578</name>
</gene>
<evidence type="ECO:0000313" key="2">
    <source>
        <dbReference type="EMBL" id="KAH3753925.1"/>
    </source>
</evidence>
<dbReference type="Proteomes" id="UP000828390">
    <property type="component" value="Unassembled WGS sequence"/>
</dbReference>